<evidence type="ECO:0000313" key="3">
    <source>
        <dbReference type="Proteomes" id="UP000371041"/>
    </source>
</evidence>
<keyword evidence="1" id="KW-1133">Transmembrane helix</keyword>
<sequence>MWRSRISRLVSRPGDTLAVLGYQLAFYVYTVSTVPVTLRHYRKETVRLLTEVVFGNGALAVIGGTLGVMVGMAVCTGAIVGLQGYASLNQLGTSALTGFVTAYFNTREVAPLSAGLALSATVGCGFTAQLGAMRISEEIDALEVMGVRSIPYLVTSRMIAGVVAVIPLYVVGLLGAYFASRQVTVSFYGQSAGTYDHYFHLFLPPVDVLWSFAKVMVFSFIIVLTHCYYGYTARGGPAGVGVAVGRAVKTSIVLVVIIDFFLSLAIWGSTTTVRIAG</sequence>
<feature type="transmembrane region" description="Helical" evidence="1">
    <location>
        <begin position="158"/>
        <end position="179"/>
    </location>
</feature>
<dbReference type="RefSeq" id="WP_154078820.1">
    <property type="nucleotide sequence ID" value="NZ_CP045929.1"/>
</dbReference>
<dbReference type="GO" id="GO:0005548">
    <property type="term" value="F:phospholipid transporter activity"/>
    <property type="evidence" value="ECO:0007669"/>
    <property type="project" value="TreeGrafter"/>
</dbReference>
<dbReference type="InterPro" id="IPR030802">
    <property type="entry name" value="Permease_MalE"/>
</dbReference>
<protein>
    <submittedName>
        <fullName evidence="2">ABC transporter permease</fullName>
    </submittedName>
</protein>
<dbReference type="EMBL" id="CP045929">
    <property type="protein sequence ID" value="QGK72256.1"/>
    <property type="molecule type" value="Genomic_DNA"/>
</dbReference>
<dbReference type="KEGG" id="sace:GIY23_13210"/>
<dbReference type="Proteomes" id="UP000371041">
    <property type="component" value="Chromosome"/>
</dbReference>
<dbReference type="AlphaFoldDB" id="A0A5Q3QFV5"/>
<keyword evidence="1" id="KW-0812">Transmembrane</keyword>
<feature type="transmembrane region" description="Helical" evidence="1">
    <location>
        <begin position="20"/>
        <end position="38"/>
    </location>
</feature>
<reference evidence="3" key="1">
    <citation type="submission" date="2019-11" db="EMBL/GenBank/DDBJ databases">
        <title>The complete genome sequence of Saccharopolyspora sp. E2A.</title>
        <authorList>
            <person name="Zhang G."/>
        </authorList>
    </citation>
    <scope>NUCLEOTIDE SEQUENCE [LARGE SCALE GENOMIC DNA]</scope>
    <source>
        <strain evidence="3">E2A</strain>
    </source>
</reference>
<organism evidence="2 3">
    <name type="scientific">Allosaccharopolyspora coralli</name>
    <dbReference type="NCBI Taxonomy" id="2665642"/>
    <lineage>
        <taxon>Bacteria</taxon>
        <taxon>Bacillati</taxon>
        <taxon>Actinomycetota</taxon>
        <taxon>Actinomycetes</taxon>
        <taxon>Pseudonocardiales</taxon>
        <taxon>Pseudonocardiaceae</taxon>
        <taxon>Allosaccharopolyspora</taxon>
    </lineage>
</organism>
<keyword evidence="1" id="KW-0472">Membrane</keyword>
<evidence type="ECO:0000256" key="1">
    <source>
        <dbReference type="SAM" id="Phobius"/>
    </source>
</evidence>
<feature type="transmembrane region" description="Helical" evidence="1">
    <location>
        <begin position="58"/>
        <end position="82"/>
    </location>
</feature>
<keyword evidence="3" id="KW-1185">Reference proteome</keyword>
<dbReference type="Pfam" id="PF02405">
    <property type="entry name" value="MlaE"/>
    <property type="match status" value="1"/>
</dbReference>
<gene>
    <name evidence="2" type="ORF">GIY23_13210</name>
</gene>
<name>A0A5Q3QFV5_9PSEU</name>
<dbReference type="PANTHER" id="PTHR30188">
    <property type="entry name" value="ABC TRANSPORTER PERMEASE PROTEIN-RELATED"/>
    <property type="match status" value="1"/>
</dbReference>
<evidence type="ECO:0000313" key="2">
    <source>
        <dbReference type="EMBL" id="QGK72256.1"/>
    </source>
</evidence>
<dbReference type="PANTHER" id="PTHR30188:SF13">
    <property type="entry name" value="CONSERVED HYPOTHETICAL INTEGRAL MEMBRANE PROTEIN YRBE3B"/>
    <property type="match status" value="1"/>
</dbReference>
<feature type="transmembrane region" description="Helical" evidence="1">
    <location>
        <begin position="252"/>
        <end position="270"/>
    </location>
</feature>
<accession>A0A5Q3QFV5</accession>
<proteinExistence type="predicted"/>
<feature type="transmembrane region" description="Helical" evidence="1">
    <location>
        <begin position="208"/>
        <end position="231"/>
    </location>
</feature>
<dbReference type="GO" id="GO:0043190">
    <property type="term" value="C:ATP-binding cassette (ABC) transporter complex"/>
    <property type="evidence" value="ECO:0007669"/>
    <property type="project" value="InterPro"/>
</dbReference>